<dbReference type="InterPro" id="IPR014756">
    <property type="entry name" value="Ig_E-set"/>
</dbReference>
<reference evidence="10" key="1">
    <citation type="submission" date="2016-10" db="EMBL/GenBank/DDBJ databases">
        <authorList>
            <person name="Varghese N."/>
            <person name="Submissions S."/>
        </authorList>
    </citation>
    <scope>NUCLEOTIDE SEQUENCE [LARGE SCALE GENOMIC DNA]</scope>
    <source>
        <strain evidence="10">DSM 123</strain>
    </source>
</reference>
<evidence type="ECO:0000256" key="6">
    <source>
        <dbReference type="ARBA" id="ARBA00023008"/>
    </source>
</evidence>
<evidence type="ECO:0000313" key="10">
    <source>
        <dbReference type="Proteomes" id="UP000199615"/>
    </source>
</evidence>
<keyword evidence="10" id="KW-1185">Reference proteome</keyword>
<feature type="signal peptide" evidence="7">
    <location>
        <begin position="1"/>
        <end position="24"/>
    </location>
</feature>
<keyword evidence="5" id="KW-0574">Periplasm</keyword>
<accession>A0A1H8LQV8</accession>
<evidence type="ECO:0000256" key="3">
    <source>
        <dbReference type="ARBA" id="ARBA00022723"/>
    </source>
</evidence>
<dbReference type="InterPro" id="IPR007348">
    <property type="entry name" value="CopC_dom"/>
</dbReference>
<dbReference type="OrthoDB" id="9796814at2"/>
<dbReference type="GO" id="GO:0005507">
    <property type="term" value="F:copper ion binding"/>
    <property type="evidence" value="ECO:0007669"/>
    <property type="project" value="InterPro"/>
</dbReference>
<dbReference type="NCBIfam" id="NF033814">
    <property type="entry name" value="copper_CopC"/>
    <property type="match status" value="1"/>
</dbReference>
<organism evidence="9 10">
    <name type="scientific">Rhodopseudomonas pseudopalustris</name>
    <dbReference type="NCBI Taxonomy" id="1513892"/>
    <lineage>
        <taxon>Bacteria</taxon>
        <taxon>Pseudomonadati</taxon>
        <taxon>Pseudomonadota</taxon>
        <taxon>Alphaproteobacteria</taxon>
        <taxon>Hyphomicrobiales</taxon>
        <taxon>Nitrobacteraceae</taxon>
        <taxon>Rhodopseudomonas</taxon>
    </lineage>
</organism>
<sequence>MAMKTSLTAFALIAATLGAGVAYAHPELQSTEPAAGKASAPPKEIRILFNENIIPRFCGIELKGQAGKAIATGKATADPSNKKLMIVPLKDQLSPGDYKVEWHAVSDDTHKVKGSYSFSVAR</sequence>
<gene>
    <name evidence="9" type="ORF">SAMN05444123_101181</name>
</gene>
<dbReference type="InterPro" id="IPR047685">
    <property type="entry name" value="CopC-like"/>
</dbReference>
<dbReference type="Pfam" id="PF04234">
    <property type="entry name" value="CopC"/>
    <property type="match status" value="1"/>
</dbReference>
<evidence type="ECO:0000256" key="1">
    <source>
        <dbReference type="ARBA" id="ARBA00004418"/>
    </source>
</evidence>
<evidence type="ECO:0000256" key="2">
    <source>
        <dbReference type="ARBA" id="ARBA00010509"/>
    </source>
</evidence>
<dbReference type="GO" id="GO:0042597">
    <property type="term" value="C:periplasmic space"/>
    <property type="evidence" value="ECO:0007669"/>
    <property type="project" value="UniProtKB-SubCell"/>
</dbReference>
<comment type="subcellular location">
    <subcellularLocation>
        <location evidence="1">Periplasm</location>
    </subcellularLocation>
</comment>
<dbReference type="GO" id="GO:0005886">
    <property type="term" value="C:plasma membrane"/>
    <property type="evidence" value="ECO:0007669"/>
    <property type="project" value="TreeGrafter"/>
</dbReference>
<dbReference type="Proteomes" id="UP000199615">
    <property type="component" value="Unassembled WGS sequence"/>
</dbReference>
<dbReference type="PANTHER" id="PTHR34820:SF4">
    <property type="entry name" value="INNER MEMBRANE PROTEIN YEBZ"/>
    <property type="match status" value="1"/>
</dbReference>
<feature type="chain" id="PRO_5011486025" description="CopC domain-containing protein" evidence="7">
    <location>
        <begin position="25"/>
        <end position="122"/>
    </location>
</feature>
<proteinExistence type="inferred from homology"/>
<dbReference type="InterPro" id="IPR014755">
    <property type="entry name" value="Cu-Rt/internalin_Ig-like"/>
</dbReference>
<feature type="domain" description="CopC" evidence="8">
    <location>
        <begin position="25"/>
        <end position="120"/>
    </location>
</feature>
<keyword evidence="6" id="KW-0186">Copper</keyword>
<keyword evidence="4 7" id="KW-0732">Signal</keyword>
<dbReference type="GO" id="GO:0006825">
    <property type="term" value="P:copper ion transport"/>
    <property type="evidence" value="ECO:0007669"/>
    <property type="project" value="InterPro"/>
</dbReference>
<dbReference type="Gene3D" id="2.60.40.1220">
    <property type="match status" value="1"/>
</dbReference>
<evidence type="ECO:0000256" key="4">
    <source>
        <dbReference type="ARBA" id="ARBA00022729"/>
    </source>
</evidence>
<dbReference type="GO" id="GO:0046688">
    <property type="term" value="P:response to copper ion"/>
    <property type="evidence" value="ECO:0007669"/>
    <property type="project" value="InterPro"/>
</dbReference>
<dbReference type="InterPro" id="IPR032694">
    <property type="entry name" value="CopC/D"/>
</dbReference>
<dbReference type="SUPFAM" id="SSF81296">
    <property type="entry name" value="E set domains"/>
    <property type="match status" value="1"/>
</dbReference>
<dbReference type="PANTHER" id="PTHR34820">
    <property type="entry name" value="INNER MEMBRANE PROTEIN YEBZ"/>
    <property type="match status" value="1"/>
</dbReference>
<evidence type="ECO:0000313" key="9">
    <source>
        <dbReference type="EMBL" id="SEO07480.1"/>
    </source>
</evidence>
<dbReference type="AlphaFoldDB" id="A0A1H8LQV8"/>
<evidence type="ECO:0000256" key="7">
    <source>
        <dbReference type="SAM" id="SignalP"/>
    </source>
</evidence>
<keyword evidence="3" id="KW-0479">Metal-binding</keyword>
<comment type="similarity">
    <text evidence="2">Belongs to the CopC family.</text>
</comment>
<evidence type="ECO:0000256" key="5">
    <source>
        <dbReference type="ARBA" id="ARBA00022764"/>
    </source>
</evidence>
<protein>
    <recommendedName>
        <fullName evidence="8">CopC domain-containing protein</fullName>
    </recommendedName>
</protein>
<dbReference type="EMBL" id="FODT01000001">
    <property type="protein sequence ID" value="SEO07480.1"/>
    <property type="molecule type" value="Genomic_DNA"/>
</dbReference>
<name>A0A1H8LQV8_9BRAD</name>
<evidence type="ECO:0000259" key="8">
    <source>
        <dbReference type="Pfam" id="PF04234"/>
    </source>
</evidence>